<dbReference type="InterPro" id="IPR008949">
    <property type="entry name" value="Isoprenoid_synthase_dom_sf"/>
</dbReference>
<organism evidence="4 5">
    <name type="scientific">Candidatus Iainarchaeum sp</name>
    <dbReference type="NCBI Taxonomy" id="3101447"/>
    <lineage>
        <taxon>Archaea</taxon>
        <taxon>Candidatus Iainarchaeota</taxon>
        <taxon>Candidatus Iainarchaeia</taxon>
        <taxon>Candidatus Iainarchaeales</taxon>
        <taxon>Candidatus Iainarchaeaceae</taxon>
        <taxon>Candidatus Iainarchaeum</taxon>
    </lineage>
</organism>
<reference evidence="4 5" key="1">
    <citation type="submission" date="2018-06" db="EMBL/GenBank/DDBJ databases">
        <title>Extensive metabolic versatility and redundancy in microbially diverse, dynamic hydrothermal sediments.</title>
        <authorList>
            <person name="Dombrowski N."/>
            <person name="Teske A."/>
            <person name="Baker B.J."/>
        </authorList>
    </citation>
    <scope>NUCLEOTIDE SEQUENCE [LARGE SCALE GENOMIC DNA]</scope>
    <source>
        <strain evidence="4">B9_G13</strain>
    </source>
</reference>
<dbReference type="Proteomes" id="UP000277633">
    <property type="component" value="Unassembled WGS sequence"/>
</dbReference>
<dbReference type="SUPFAM" id="SSF48576">
    <property type="entry name" value="Terpenoid synthases"/>
    <property type="match status" value="1"/>
</dbReference>
<gene>
    <name evidence="4" type="ORF">DRO07_00440</name>
</gene>
<comment type="similarity">
    <text evidence="3">Belongs to the FPP/GGPP synthase family.</text>
</comment>
<dbReference type="EMBL" id="QMWO01000008">
    <property type="protein sequence ID" value="RLG70340.1"/>
    <property type="molecule type" value="Genomic_DNA"/>
</dbReference>
<dbReference type="PROSITE" id="PS00723">
    <property type="entry name" value="POLYPRENYL_SYNTHASE_1"/>
    <property type="match status" value="1"/>
</dbReference>
<evidence type="ECO:0000313" key="4">
    <source>
        <dbReference type="EMBL" id="RLG70340.1"/>
    </source>
</evidence>
<dbReference type="AlphaFoldDB" id="A0A497JHX6"/>
<dbReference type="Gene3D" id="1.10.600.10">
    <property type="entry name" value="Farnesyl Diphosphate Synthase"/>
    <property type="match status" value="1"/>
</dbReference>
<dbReference type="PANTHER" id="PTHR12001">
    <property type="entry name" value="GERANYLGERANYL PYROPHOSPHATE SYNTHASE"/>
    <property type="match status" value="1"/>
</dbReference>
<keyword evidence="3" id="KW-0808">Transferase</keyword>
<comment type="caution">
    <text evidence="4">The sequence shown here is derived from an EMBL/GenBank/DDBJ whole genome shotgun (WGS) entry which is preliminary data.</text>
</comment>
<dbReference type="GO" id="GO:0008299">
    <property type="term" value="P:isoprenoid biosynthetic process"/>
    <property type="evidence" value="ECO:0007669"/>
    <property type="project" value="InterPro"/>
</dbReference>
<dbReference type="GO" id="GO:0046872">
    <property type="term" value="F:metal ion binding"/>
    <property type="evidence" value="ECO:0007669"/>
    <property type="project" value="UniProtKB-KW"/>
</dbReference>
<evidence type="ECO:0000256" key="1">
    <source>
        <dbReference type="ARBA" id="ARBA00022723"/>
    </source>
</evidence>
<dbReference type="InterPro" id="IPR000092">
    <property type="entry name" value="Polyprenyl_synt"/>
</dbReference>
<keyword evidence="1" id="KW-0479">Metal-binding</keyword>
<evidence type="ECO:0000313" key="5">
    <source>
        <dbReference type="Proteomes" id="UP000277633"/>
    </source>
</evidence>
<dbReference type="GO" id="GO:0004659">
    <property type="term" value="F:prenyltransferase activity"/>
    <property type="evidence" value="ECO:0007669"/>
    <property type="project" value="InterPro"/>
</dbReference>
<sequence length="352" mass="39977">MDIMQLIKSRKKLIDKEIERVFPRNCTKWLSLALGKPRYCFDKETIQQSMVDQIWEFLDRGGKRWRPALMISACKACGGSERKALRFAPFVELIHEGTLLVDDVEDNADVRRGKPAMHKIYGIDSAVNNGNAMYFIPLAILYKNINKLTKEQLLQIYNLYAEEMLRLSVGQAMDIHWHKGAKLKISEKAYLQMCAYKTGVLARMAAKLGAILANANKKQIEALGIFGECLGVAFQIQDDILNIAPKSKKWGKEIGEDISEGKRTLLVIKALQSLPEKEAKELLAILNSHTKDKRKIRKAIALIKKSGAIEYARDKAKRIVKNAWFELEKLLPESKGKEELRAFASFAVERDI</sequence>
<name>A0A497JHX6_9ARCH</name>
<evidence type="ECO:0008006" key="6">
    <source>
        <dbReference type="Google" id="ProtNLM"/>
    </source>
</evidence>
<protein>
    <recommendedName>
        <fullName evidence="6">Polyprenyl synthetase family protein</fullName>
    </recommendedName>
</protein>
<evidence type="ECO:0000256" key="3">
    <source>
        <dbReference type="RuleBase" id="RU004466"/>
    </source>
</evidence>
<dbReference type="SFLD" id="SFLDG01017">
    <property type="entry name" value="Polyprenyl_Transferase_Like"/>
    <property type="match status" value="1"/>
</dbReference>
<dbReference type="SFLD" id="SFLDS00005">
    <property type="entry name" value="Isoprenoid_Synthase_Type_I"/>
    <property type="match status" value="1"/>
</dbReference>
<proteinExistence type="inferred from homology"/>
<dbReference type="Pfam" id="PF00348">
    <property type="entry name" value="polyprenyl_synt"/>
    <property type="match status" value="1"/>
</dbReference>
<keyword evidence="2" id="KW-0460">Magnesium</keyword>
<dbReference type="PROSITE" id="PS00444">
    <property type="entry name" value="POLYPRENYL_SYNTHASE_2"/>
    <property type="match status" value="1"/>
</dbReference>
<dbReference type="CDD" id="cd00685">
    <property type="entry name" value="Trans_IPPS_HT"/>
    <property type="match status" value="1"/>
</dbReference>
<dbReference type="InterPro" id="IPR033749">
    <property type="entry name" value="Polyprenyl_synt_CS"/>
</dbReference>
<accession>A0A497JHX6</accession>
<evidence type="ECO:0000256" key="2">
    <source>
        <dbReference type="ARBA" id="ARBA00022842"/>
    </source>
</evidence>
<dbReference type="PANTHER" id="PTHR12001:SF44">
    <property type="entry name" value="GERANYLGERANYL PYROPHOSPHATE SYNTHASE"/>
    <property type="match status" value="1"/>
</dbReference>